<proteinExistence type="predicted"/>
<dbReference type="InterPro" id="IPR052580">
    <property type="entry name" value="Lipid_Hydrolase"/>
</dbReference>
<evidence type="ECO:0000256" key="4">
    <source>
        <dbReference type="SAM" id="MobiDB-lite"/>
    </source>
</evidence>
<dbReference type="Gene3D" id="1.10.238.10">
    <property type="entry name" value="EF-hand"/>
    <property type="match status" value="1"/>
</dbReference>
<evidence type="ECO:0000256" key="2">
    <source>
        <dbReference type="ARBA" id="ARBA00023098"/>
    </source>
</evidence>
<keyword evidence="8" id="KW-1185">Reference proteome</keyword>
<evidence type="ECO:0000256" key="3">
    <source>
        <dbReference type="PROSITE-ProRule" id="PRU01161"/>
    </source>
</evidence>
<dbReference type="SUPFAM" id="SSF47473">
    <property type="entry name" value="EF-hand"/>
    <property type="match status" value="1"/>
</dbReference>
<feature type="short sequence motif" description="GXSXG" evidence="3">
    <location>
        <begin position="124"/>
        <end position="128"/>
    </location>
</feature>
<dbReference type="InterPro" id="IPR002641">
    <property type="entry name" value="PNPLA_dom"/>
</dbReference>
<protein>
    <submittedName>
        <fullName evidence="7">Uncharacterized protein</fullName>
    </submittedName>
</protein>
<feature type="domain" description="EF-hand" evidence="5">
    <location>
        <begin position="419"/>
        <end position="454"/>
    </location>
</feature>
<dbReference type="PANTHER" id="PTHR46394:SF1">
    <property type="entry name" value="PNPLA DOMAIN-CONTAINING PROTEIN"/>
    <property type="match status" value="1"/>
</dbReference>
<dbReference type="GO" id="GO:0016042">
    <property type="term" value="P:lipid catabolic process"/>
    <property type="evidence" value="ECO:0007669"/>
    <property type="project" value="UniProtKB-UniRule"/>
</dbReference>
<dbReference type="InterPro" id="IPR002048">
    <property type="entry name" value="EF_hand_dom"/>
</dbReference>
<dbReference type="InParanoid" id="A0A7M7T1B1"/>
<evidence type="ECO:0000259" key="5">
    <source>
        <dbReference type="PROSITE" id="PS50222"/>
    </source>
</evidence>
<keyword evidence="3" id="KW-0442">Lipid degradation</keyword>
<dbReference type="GeneID" id="115926126"/>
<evidence type="ECO:0000313" key="8">
    <source>
        <dbReference type="Proteomes" id="UP000007110"/>
    </source>
</evidence>
<dbReference type="PROSITE" id="PS00018">
    <property type="entry name" value="EF_HAND_1"/>
    <property type="match status" value="1"/>
</dbReference>
<reference evidence="7" key="2">
    <citation type="submission" date="2021-01" db="UniProtKB">
        <authorList>
            <consortium name="EnsemblMetazoa"/>
        </authorList>
    </citation>
    <scope>IDENTIFICATION</scope>
</reference>
<feature type="domain" description="PNPLA" evidence="6">
    <location>
        <begin position="91"/>
        <end position="281"/>
    </location>
</feature>
<dbReference type="OrthoDB" id="412240at2759"/>
<dbReference type="PROSITE" id="PS51635">
    <property type="entry name" value="PNPLA"/>
    <property type="match status" value="1"/>
</dbReference>
<name>A0A7M7T1B1_STRPU</name>
<keyword evidence="3" id="KW-0378">Hydrolase</keyword>
<accession>A0A7M7T1B1</accession>
<dbReference type="CDD" id="cd07207">
    <property type="entry name" value="Pat_ExoU_VipD_like"/>
    <property type="match status" value="1"/>
</dbReference>
<dbReference type="RefSeq" id="XP_030846500.1">
    <property type="nucleotide sequence ID" value="XM_030990640.1"/>
</dbReference>
<dbReference type="PANTHER" id="PTHR46394">
    <property type="entry name" value="ANNEXIN"/>
    <property type="match status" value="1"/>
</dbReference>
<dbReference type="AlphaFoldDB" id="A0A7M7T1B1"/>
<feature type="active site" description="Proton acceptor" evidence="3">
    <location>
        <position position="268"/>
    </location>
</feature>
<evidence type="ECO:0000313" key="7">
    <source>
        <dbReference type="EnsemblMetazoa" id="XP_030846500"/>
    </source>
</evidence>
<dbReference type="SUPFAM" id="SSF52151">
    <property type="entry name" value="FabD/lysophospholipase-like"/>
    <property type="match status" value="1"/>
</dbReference>
<dbReference type="InterPro" id="IPR018247">
    <property type="entry name" value="EF_Hand_1_Ca_BS"/>
</dbReference>
<dbReference type="OMA" id="GWWLSMQ"/>
<feature type="short sequence motif" description="DGA/G" evidence="3">
    <location>
        <begin position="268"/>
        <end position="270"/>
    </location>
</feature>
<feature type="short sequence motif" description="GXGXXG" evidence="3">
    <location>
        <begin position="95"/>
        <end position="100"/>
    </location>
</feature>
<keyword evidence="1" id="KW-0106">Calcium</keyword>
<sequence length="545" mass="61097">MGSDVSTEAKPPAEPPKKPGGKHVRRTSHCLIVEKNNFRSRRRLTALKELDEVDASTTTDQPKQSVNGFQEIASSSIAEDIDDVDFPYENLVLEGGGSQGNAYIGAIMELERLNFLSKIRRFAGSSVGSLTAAYLAVGHGTNKFLSMIKDGPQFNDLLDAPCGKCSLVPNLFRYMGWHPGRTAYQSFGENIAEKLGDPNATFKDLYVKTGRELCVVVTNLTTMMEEYCHVKTTPNMPIRTAVRMSMSAPVVFVPVKRQYLGRTDLYIDGGVLCNYPVHCFDGWWLSMKPEDALLKKMQPLEDAAKLLTKKERFGMFNDKTFGMIIYSDYDSHVLATNPDLEAPIAPIPDTKLARAHEKIKQKRDLNCKQHRLVTDAMTQFLKVLDQNSIGDTTININAFKQVFNNNEEFTPDQARILFGENMTVDEIFDSLDANSDGEIDFNELMSLAQNEGVGIQTHHIGTGRLDIKNVADYLTGIFSMLLLNVKRAFLEGHDIERTVLINTVYVKSMDFSPETEDLDFLVEQGRRGVRTFLKYHNKTAKEEAS</sequence>
<dbReference type="Proteomes" id="UP000007110">
    <property type="component" value="Unassembled WGS sequence"/>
</dbReference>
<dbReference type="GO" id="GO:0016787">
    <property type="term" value="F:hydrolase activity"/>
    <property type="evidence" value="ECO:0007669"/>
    <property type="project" value="UniProtKB-UniRule"/>
</dbReference>
<evidence type="ECO:0000259" key="6">
    <source>
        <dbReference type="PROSITE" id="PS51635"/>
    </source>
</evidence>
<dbReference type="Gene3D" id="3.40.1090.10">
    <property type="entry name" value="Cytosolic phospholipase A2 catalytic domain"/>
    <property type="match status" value="2"/>
</dbReference>
<dbReference type="InterPro" id="IPR011992">
    <property type="entry name" value="EF-hand-dom_pair"/>
</dbReference>
<feature type="active site" description="Nucleophile" evidence="3">
    <location>
        <position position="126"/>
    </location>
</feature>
<organism evidence="7 8">
    <name type="scientific">Strongylocentrotus purpuratus</name>
    <name type="common">Purple sea urchin</name>
    <dbReference type="NCBI Taxonomy" id="7668"/>
    <lineage>
        <taxon>Eukaryota</taxon>
        <taxon>Metazoa</taxon>
        <taxon>Echinodermata</taxon>
        <taxon>Eleutherozoa</taxon>
        <taxon>Echinozoa</taxon>
        <taxon>Echinoidea</taxon>
        <taxon>Euechinoidea</taxon>
        <taxon>Echinacea</taxon>
        <taxon>Camarodonta</taxon>
        <taxon>Echinidea</taxon>
        <taxon>Strongylocentrotidae</taxon>
        <taxon>Strongylocentrotus</taxon>
    </lineage>
</organism>
<dbReference type="GO" id="GO:0005509">
    <property type="term" value="F:calcium ion binding"/>
    <property type="evidence" value="ECO:0007669"/>
    <property type="project" value="InterPro"/>
</dbReference>
<keyword evidence="2 3" id="KW-0443">Lipid metabolism</keyword>
<dbReference type="PROSITE" id="PS50222">
    <property type="entry name" value="EF_HAND_2"/>
    <property type="match status" value="1"/>
</dbReference>
<dbReference type="SMART" id="SM00054">
    <property type="entry name" value="EFh"/>
    <property type="match status" value="1"/>
</dbReference>
<feature type="region of interest" description="Disordered" evidence="4">
    <location>
        <begin position="1"/>
        <end position="26"/>
    </location>
</feature>
<dbReference type="InterPro" id="IPR016035">
    <property type="entry name" value="Acyl_Trfase/lysoPLipase"/>
</dbReference>
<dbReference type="EnsemblMetazoa" id="XM_030990640">
    <property type="protein sequence ID" value="XP_030846500"/>
    <property type="gene ID" value="LOC115926126"/>
</dbReference>
<dbReference type="Pfam" id="PF01734">
    <property type="entry name" value="Patatin"/>
    <property type="match status" value="1"/>
</dbReference>
<reference evidence="8" key="1">
    <citation type="submission" date="2015-02" db="EMBL/GenBank/DDBJ databases">
        <title>Genome sequencing for Strongylocentrotus purpuratus.</title>
        <authorList>
            <person name="Murali S."/>
            <person name="Liu Y."/>
            <person name="Vee V."/>
            <person name="English A."/>
            <person name="Wang M."/>
            <person name="Skinner E."/>
            <person name="Han Y."/>
            <person name="Muzny D.M."/>
            <person name="Worley K.C."/>
            <person name="Gibbs R.A."/>
        </authorList>
    </citation>
    <scope>NUCLEOTIDE SEQUENCE</scope>
</reference>
<evidence type="ECO:0000256" key="1">
    <source>
        <dbReference type="ARBA" id="ARBA00022837"/>
    </source>
</evidence>
<dbReference type="KEGG" id="spu:115926126"/>